<evidence type="ECO:0000313" key="4">
    <source>
        <dbReference type="Proteomes" id="UP000501367"/>
    </source>
</evidence>
<dbReference type="Proteomes" id="UP000215455">
    <property type="component" value="Unassembled WGS sequence"/>
</dbReference>
<dbReference type="KEGG" id="pum:HGP31_22070"/>
<dbReference type="EMBL" id="NIWU01000008">
    <property type="protein sequence ID" value="OXR28379.1"/>
    <property type="molecule type" value="Genomic_DNA"/>
</dbReference>
<dbReference type="AlphaFoldDB" id="A0AAE6ZXZ1"/>
<accession>A0AAE6ZXZ1</accession>
<dbReference type="RefSeq" id="WP_020795688.1">
    <property type="nucleotide sequence ID" value="NZ_CP044409.1"/>
</dbReference>
<dbReference type="GeneID" id="72196303"/>
<protein>
    <submittedName>
        <fullName evidence="1">Chemotaxis protein CheY</fullName>
    </submittedName>
    <submittedName>
        <fullName evidence="2">Response regulator</fullName>
    </submittedName>
</protein>
<dbReference type="Gene3D" id="3.40.50.2300">
    <property type="match status" value="1"/>
</dbReference>
<reference evidence="2 4" key="2">
    <citation type="submission" date="2020-04" db="EMBL/GenBank/DDBJ databases">
        <authorList>
            <person name="Yao Y."/>
            <person name="He Z."/>
        </authorList>
    </citation>
    <scope>NUCLEOTIDE SEQUENCE [LARGE SCALE GENOMIC DNA]</scope>
    <source>
        <strain evidence="2 4">CY-1</strain>
    </source>
</reference>
<gene>
    <name evidence="2" type="ORF">HGP31_22070</name>
    <name evidence="1" type="ORF">PSUM_28165</name>
</gene>
<dbReference type="InterPro" id="IPR011006">
    <property type="entry name" value="CheY-like_superfamily"/>
</dbReference>
<sequence>MPSKSLRILIADEQHFNRMKIERLFNQLDYFRVAPVQSFEELLNLVEYGCAPFDLLVINAGLAHGKLDLLDFCLDNEQLAHALIFDGQCAQLPVIAACERHKVQVSHALLPDLATVQRLMAIVDRPRPLVGTVISVR</sequence>
<proteinExistence type="predicted"/>
<dbReference type="Proteomes" id="UP000501367">
    <property type="component" value="Chromosome"/>
</dbReference>
<reference evidence="1 3" key="1">
    <citation type="submission" date="2017-06" db="EMBL/GenBank/DDBJ databases">
        <authorList>
            <person name="Furmanczyk E.M."/>
        </authorList>
    </citation>
    <scope>NUCLEOTIDE SEQUENCE [LARGE SCALE GENOMIC DNA]</scope>
    <source>
        <strain evidence="1 3">DSM 16611</strain>
    </source>
</reference>
<dbReference type="EMBL" id="CP051487">
    <property type="protein sequence ID" value="QJC80875.1"/>
    <property type="molecule type" value="Genomic_DNA"/>
</dbReference>
<name>A0AAE6ZXZ1_9PSED</name>
<evidence type="ECO:0000313" key="2">
    <source>
        <dbReference type="EMBL" id="QJC80875.1"/>
    </source>
</evidence>
<organism evidence="2 4">
    <name type="scientific">Pseudomonas umsongensis</name>
    <dbReference type="NCBI Taxonomy" id="198618"/>
    <lineage>
        <taxon>Bacteria</taxon>
        <taxon>Pseudomonadati</taxon>
        <taxon>Pseudomonadota</taxon>
        <taxon>Gammaproteobacteria</taxon>
        <taxon>Pseudomonadales</taxon>
        <taxon>Pseudomonadaceae</taxon>
        <taxon>Pseudomonas</taxon>
    </lineage>
</organism>
<evidence type="ECO:0000313" key="1">
    <source>
        <dbReference type="EMBL" id="OXR28379.1"/>
    </source>
</evidence>
<dbReference type="SUPFAM" id="SSF52172">
    <property type="entry name" value="CheY-like"/>
    <property type="match status" value="1"/>
</dbReference>
<evidence type="ECO:0000313" key="3">
    <source>
        <dbReference type="Proteomes" id="UP000215455"/>
    </source>
</evidence>
<keyword evidence="3" id="KW-1185">Reference proteome</keyword>